<accession>A0A381ZPU5</accession>
<evidence type="ECO:0000259" key="2">
    <source>
        <dbReference type="Pfam" id="PF05378"/>
    </source>
</evidence>
<sequence>MVDLHNGMLFDEKVLTTPDDPSLGVIKGVKKILETNNIHASKLKHIIHGTTLVANAIIQRRGSKVALITSQGFRDIQEIGTESRYDTYDLFMKMPAPLVTRRWRFEVPERIGPDGQVITILDESKVIDVARAIASSDVDAIAVSLLHSYQNPNHERRIREILQHESPDIIVCISSDVMPEIGEYERTSTTICNAYVLPAFTRYLARLTNRFHEMGVNKDLYLMLSDGGTVHESTAAIYPIRLVQSGPAGGVQAAAAINKITDNEDNQGNILCFDMGGTTAKACLVEDGKPMHANEFEVARIFRGKKGSGIPLKIPVIEMIEIGAGGGSIAHLDNLGLIQVGPESAGADPGPACYGLGGQKATVTDADLILGYLAADNFLGGDIQLDIEASKTVVKNTIASPLGLSVVDAAWAIHETVNESMGQAAAIHALEKAKRITDYTMIPIGGAGPVHACNIALKLNLSLLICP</sequence>
<dbReference type="GO" id="GO:0006749">
    <property type="term" value="P:glutathione metabolic process"/>
    <property type="evidence" value="ECO:0007669"/>
    <property type="project" value="TreeGrafter"/>
</dbReference>
<dbReference type="InterPro" id="IPR008040">
    <property type="entry name" value="Hydant_A_N"/>
</dbReference>
<dbReference type="GO" id="GO:0005829">
    <property type="term" value="C:cytosol"/>
    <property type="evidence" value="ECO:0007669"/>
    <property type="project" value="TreeGrafter"/>
</dbReference>
<feature type="non-terminal residue" evidence="3">
    <location>
        <position position="467"/>
    </location>
</feature>
<gene>
    <name evidence="3" type="ORF">METZ01_LOCUS143756</name>
</gene>
<evidence type="ECO:0008006" key="4">
    <source>
        <dbReference type="Google" id="ProtNLM"/>
    </source>
</evidence>
<proteinExistence type="predicted"/>
<dbReference type="AlphaFoldDB" id="A0A381ZPU5"/>
<dbReference type="Pfam" id="PF01968">
    <property type="entry name" value="Hydantoinase_A"/>
    <property type="match status" value="1"/>
</dbReference>
<reference evidence="3" key="1">
    <citation type="submission" date="2018-05" db="EMBL/GenBank/DDBJ databases">
        <authorList>
            <person name="Lanie J.A."/>
            <person name="Ng W.-L."/>
            <person name="Kazmierczak K.M."/>
            <person name="Andrzejewski T.M."/>
            <person name="Davidsen T.M."/>
            <person name="Wayne K.J."/>
            <person name="Tettelin H."/>
            <person name="Glass J.I."/>
            <person name="Rusch D."/>
            <person name="Podicherti R."/>
            <person name="Tsui H.-C.T."/>
            <person name="Winkler M.E."/>
        </authorList>
    </citation>
    <scope>NUCLEOTIDE SEQUENCE</scope>
</reference>
<evidence type="ECO:0000313" key="3">
    <source>
        <dbReference type="EMBL" id="SVA90902.1"/>
    </source>
</evidence>
<dbReference type="PANTHER" id="PTHR11365">
    <property type="entry name" value="5-OXOPROLINASE RELATED"/>
    <property type="match status" value="1"/>
</dbReference>
<dbReference type="Pfam" id="PF05378">
    <property type="entry name" value="Hydant_A_N"/>
    <property type="match status" value="1"/>
</dbReference>
<dbReference type="PANTHER" id="PTHR11365:SF23">
    <property type="entry name" value="HYPOTHETICAL 5-OXOPROLINASE (EUROFUNG)-RELATED"/>
    <property type="match status" value="1"/>
</dbReference>
<evidence type="ECO:0000259" key="1">
    <source>
        <dbReference type="Pfam" id="PF01968"/>
    </source>
</evidence>
<protein>
    <recommendedName>
        <fullName evidence="4">Hydantoinase A/oxoprolinase domain-containing protein</fullName>
    </recommendedName>
</protein>
<feature type="domain" description="Hydantoinase A/oxoprolinase" evidence="1">
    <location>
        <begin position="186"/>
        <end position="463"/>
    </location>
</feature>
<dbReference type="GO" id="GO:0017168">
    <property type="term" value="F:5-oxoprolinase (ATP-hydrolyzing) activity"/>
    <property type="evidence" value="ECO:0007669"/>
    <property type="project" value="TreeGrafter"/>
</dbReference>
<dbReference type="EMBL" id="UINC01022056">
    <property type="protein sequence ID" value="SVA90902.1"/>
    <property type="molecule type" value="Genomic_DNA"/>
</dbReference>
<dbReference type="InterPro" id="IPR002821">
    <property type="entry name" value="Hydantoinase_A"/>
</dbReference>
<name>A0A381ZPU5_9ZZZZ</name>
<feature type="domain" description="Hydantoinase/oxoprolinase N-terminal" evidence="2">
    <location>
        <begin position="7"/>
        <end position="165"/>
    </location>
</feature>
<organism evidence="3">
    <name type="scientific">marine metagenome</name>
    <dbReference type="NCBI Taxonomy" id="408172"/>
    <lineage>
        <taxon>unclassified sequences</taxon>
        <taxon>metagenomes</taxon>
        <taxon>ecological metagenomes</taxon>
    </lineage>
</organism>
<dbReference type="InterPro" id="IPR045079">
    <property type="entry name" value="Oxoprolinase-like"/>
</dbReference>